<dbReference type="Pfam" id="PF13456">
    <property type="entry name" value="RVT_3"/>
    <property type="match status" value="1"/>
</dbReference>
<gene>
    <name evidence="2" type="ORF">Adt_17620</name>
</gene>
<dbReference type="Gene3D" id="3.30.420.10">
    <property type="entry name" value="Ribonuclease H-like superfamily/Ribonuclease H"/>
    <property type="match status" value="1"/>
</dbReference>
<dbReference type="InterPro" id="IPR012337">
    <property type="entry name" value="RNaseH-like_sf"/>
</dbReference>
<accession>A0ABD1TH25</accession>
<dbReference type="SUPFAM" id="SSF53098">
    <property type="entry name" value="Ribonuclease H-like"/>
    <property type="match status" value="1"/>
</dbReference>
<sequence length="111" mass="12902">MSLTGNALVAFHDFYGECTSLEAEIRALNTGLRKTRGPWTVQYHLEEIQRWLSKLEVSFSHIWREGNIVADWLASNGYKEKHFKLLKARELTGEVRGLLRLDNWGLPNFRV</sequence>
<comment type="caution">
    <text evidence="2">The sequence shown here is derived from an EMBL/GenBank/DDBJ whole genome shotgun (WGS) entry which is preliminary data.</text>
</comment>
<evidence type="ECO:0000259" key="1">
    <source>
        <dbReference type="Pfam" id="PF13456"/>
    </source>
</evidence>
<dbReference type="Proteomes" id="UP001604336">
    <property type="component" value="Unassembled WGS sequence"/>
</dbReference>
<evidence type="ECO:0000313" key="3">
    <source>
        <dbReference type="Proteomes" id="UP001604336"/>
    </source>
</evidence>
<feature type="domain" description="RNase H type-1" evidence="1">
    <location>
        <begin position="41"/>
        <end position="76"/>
    </location>
</feature>
<proteinExistence type="predicted"/>
<dbReference type="InterPro" id="IPR002156">
    <property type="entry name" value="RNaseH_domain"/>
</dbReference>
<reference evidence="3" key="1">
    <citation type="submission" date="2024-07" db="EMBL/GenBank/DDBJ databases">
        <title>Two chromosome-level genome assemblies of Korean endemic species Abeliophyllum distichum and Forsythia ovata (Oleaceae).</title>
        <authorList>
            <person name="Jang H."/>
        </authorList>
    </citation>
    <scope>NUCLEOTIDE SEQUENCE [LARGE SCALE GENOMIC DNA]</scope>
</reference>
<dbReference type="InterPro" id="IPR036397">
    <property type="entry name" value="RNaseH_sf"/>
</dbReference>
<protein>
    <submittedName>
        <fullName evidence="2">Ribonuclease H protein</fullName>
    </submittedName>
</protein>
<dbReference type="CDD" id="cd06222">
    <property type="entry name" value="RNase_H_like"/>
    <property type="match status" value="1"/>
</dbReference>
<name>A0ABD1TH25_9LAMI</name>
<organism evidence="2 3">
    <name type="scientific">Abeliophyllum distichum</name>
    <dbReference type="NCBI Taxonomy" id="126358"/>
    <lineage>
        <taxon>Eukaryota</taxon>
        <taxon>Viridiplantae</taxon>
        <taxon>Streptophyta</taxon>
        <taxon>Embryophyta</taxon>
        <taxon>Tracheophyta</taxon>
        <taxon>Spermatophyta</taxon>
        <taxon>Magnoliopsida</taxon>
        <taxon>eudicotyledons</taxon>
        <taxon>Gunneridae</taxon>
        <taxon>Pentapetalae</taxon>
        <taxon>asterids</taxon>
        <taxon>lamiids</taxon>
        <taxon>Lamiales</taxon>
        <taxon>Oleaceae</taxon>
        <taxon>Forsythieae</taxon>
        <taxon>Abeliophyllum</taxon>
    </lineage>
</organism>
<evidence type="ECO:0000313" key="2">
    <source>
        <dbReference type="EMBL" id="KAL2512020.1"/>
    </source>
</evidence>
<dbReference type="EMBL" id="JBFOLK010000005">
    <property type="protein sequence ID" value="KAL2512020.1"/>
    <property type="molecule type" value="Genomic_DNA"/>
</dbReference>
<dbReference type="AlphaFoldDB" id="A0ABD1TH25"/>
<dbReference type="InterPro" id="IPR044730">
    <property type="entry name" value="RNase_H-like_dom_plant"/>
</dbReference>
<keyword evidence="3" id="KW-1185">Reference proteome</keyword>